<keyword evidence="2" id="KW-1185">Reference proteome</keyword>
<dbReference type="SUPFAM" id="SSF53850">
    <property type="entry name" value="Periplasmic binding protein-like II"/>
    <property type="match status" value="1"/>
</dbReference>
<name>A0ABQ0J2V5_9MOLU</name>
<dbReference type="Proteomes" id="UP000028900">
    <property type="component" value="Unassembled WGS sequence"/>
</dbReference>
<dbReference type="EMBL" id="BBIY01000030">
    <property type="protein sequence ID" value="GAK73889.1"/>
    <property type="molecule type" value="Genomic_DNA"/>
</dbReference>
<evidence type="ECO:0000313" key="1">
    <source>
        <dbReference type="EMBL" id="GAK73889.1"/>
    </source>
</evidence>
<comment type="caution">
    <text evidence="1">The sequence shown here is derived from an EMBL/GenBank/DDBJ whole genome shotgun (WGS) entry which is preliminary data.</text>
</comment>
<reference evidence="2" key="1">
    <citation type="journal article" date="2014" name="Genome Announc.">
        <title>Draft Genome Sequence of ''Candidatus Phytoplasma asteris'' Strain OY-V, an Unculturable Plant-Pathogenic Bacterium.</title>
        <authorList>
            <person name="Kakizawa S."/>
            <person name="Makino A."/>
            <person name="Ishii Y."/>
            <person name="Tamaki H."/>
            <person name="Kamagata Y."/>
        </authorList>
    </citation>
    <scope>NUCLEOTIDE SEQUENCE [LARGE SCALE GENOMIC DNA]</scope>
    <source>
        <strain evidence="2">OY-V</strain>
    </source>
</reference>
<evidence type="ECO:0000313" key="2">
    <source>
        <dbReference type="Proteomes" id="UP000028900"/>
    </source>
</evidence>
<gene>
    <name evidence="1" type="primary">oppA</name>
    <name evidence="1" type="ORF">OYV_03740</name>
</gene>
<organism evidence="1 2">
    <name type="scientific">'Chrysanthemum coronarium' phytoplasma</name>
    <dbReference type="NCBI Taxonomy" id="1520703"/>
    <lineage>
        <taxon>Bacteria</taxon>
        <taxon>Bacillati</taxon>
        <taxon>Mycoplasmatota</taxon>
        <taxon>Mollicutes</taxon>
        <taxon>Acholeplasmatales</taxon>
        <taxon>Acholeplasmataceae</taxon>
        <taxon>Candidatus Phytoplasma</taxon>
        <taxon>16SrI (Aster yellows group)</taxon>
    </lineage>
</organism>
<proteinExistence type="predicted"/>
<accession>A0ABQ0J2V5</accession>
<reference evidence="1 2" key="2">
    <citation type="journal article" date="2014" name="Genome Announc.">
        <title>Draft Genome Sequence of 'Candidatus Phytoplasma asteris' Strain OY-V, an Unculturable Plant-Pathogenic Bacterium.</title>
        <authorList>
            <person name="Kakizawa S."/>
            <person name="Makino A."/>
            <person name="Ishii Y."/>
            <person name="Tamaki H."/>
            <person name="Kamagata Y."/>
        </authorList>
    </citation>
    <scope>NUCLEOTIDE SEQUENCE [LARGE SCALE GENOMIC DNA]</scope>
    <source>
        <strain evidence="1 2">OY-V</strain>
    </source>
</reference>
<sequence length="111" mass="12909">MLMSDMHEMAYGHKVLTDYMTPKNEGDSTQGTWAHISGDQTLKDLLEQSQTNIDLGIYVQKIQQIQTHLDQKKYVVPFYQQNIYFLTSKKVQGLKCDLFTRTDFTKVQLSK</sequence>
<protein>
    <submittedName>
        <fullName evidence="1">ABC-type dipeptide transport system, periplasmic component</fullName>
    </submittedName>
</protein>